<keyword evidence="6" id="KW-1003">Cell membrane</keyword>
<evidence type="ECO:0000256" key="11">
    <source>
        <dbReference type="ARBA" id="ARBA00023136"/>
    </source>
</evidence>
<keyword evidence="8" id="KW-0249">Electron transport</keyword>
<evidence type="ECO:0000256" key="8">
    <source>
        <dbReference type="ARBA" id="ARBA00022982"/>
    </source>
</evidence>
<comment type="subcellular location">
    <subcellularLocation>
        <location evidence="1">Cell membrane</location>
        <topology evidence="1">Multi-pass membrane protein</topology>
    </subcellularLocation>
</comment>
<dbReference type="OrthoDB" id="2375888at2"/>
<keyword evidence="11" id="KW-0472">Membrane</keyword>
<evidence type="ECO:0000256" key="4">
    <source>
        <dbReference type="ARBA" id="ARBA00014689"/>
    </source>
</evidence>
<protein>
    <recommendedName>
        <fullName evidence="4">Cytochrome bo(3) ubiquinol oxidase subunit 4</fullName>
    </recommendedName>
    <alternativeName>
        <fullName evidence="16">Cytochrome o ubiquinol oxidase subunit 4</fullName>
    </alternativeName>
    <alternativeName>
        <fullName evidence="13">Oxidase bo(3) subunit 4</fullName>
    </alternativeName>
    <alternativeName>
        <fullName evidence="14">Ubiquinol oxidase polypeptide IV</fullName>
    </alternativeName>
    <alternativeName>
        <fullName evidence="15">Ubiquinol oxidase subunit 4</fullName>
    </alternativeName>
</protein>
<dbReference type="InterPro" id="IPR014210">
    <property type="entry name" value="Cyt_o_ubiqinol_oxidase_su4"/>
</dbReference>
<proteinExistence type="inferred from homology"/>
<accession>A0A1L6TBP9</accession>
<evidence type="ECO:0000256" key="1">
    <source>
        <dbReference type="ARBA" id="ARBA00004651"/>
    </source>
</evidence>
<dbReference type="EMBL" id="CP012508">
    <property type="protein sequence ID" value="ALB22648.1"/>
    <property type="molecule type" value="Genomic_DNA"/>
</dbReference>
<keyword evidence="7" id="KW-0812">Transmembrane</keyword>
<evidence type="ECO:0000313" key="17">
    <source>
        <dbReference type="EMBL" id="ALB22648.1"/>
    </source>
</evidence>
<evidence type="ECO:0000256" key="12">
    <source>
        <dbReference type="ARBA" id="ARBA00025694"/>
    </source>
</evidence>
<evidence type="ECO:0000256" key="7">
    <source>
        <dbReference type="ARBA" id="ARBA00022692"/>
    </source>
</evidence>
<comment type="function">
    <text evidence="12">Cytochrome bo(3) ubiquinol terminal oxidase is the component of the aerobic respiratory chain of E.coli that predominates when cells are grown at high aeration. Has proton pump activity across the membrane in addition to electron transfer, pumping 2 protons/electron.</text>
</comment>
<dbReference type="GO" id="GO:0019646">
    <property type="term" value="P:aerobic electron transport chain"/>
    <property type="evidence" value="ECO:0007669"/>
    <property type="project" value="TreeGrafter"/>
</dbReference>
<dbReference type="GO" id="GO:0009486">
    <property type="term" value="F:cytochrome bo3 ubiquinol oxidase activity"/>
    <property type="evidence" value="ECO:0007669"/>
    <property type="project" value="InterPro"/>
</dbReference>
<evidence type="ECO:0000256" key="10">
    <source>
        <dbReference type="ARBA" id="ARBA00023002"/>
    </source>
</evidence>
<name>A0A1L6TBP9_PISSA</name>
<keyword evidence="10 17" id="KW-0560">Oxidoreductase</keyword>
<keyword evidence="5" id="KW-0813">Transport</keyword>
<comment type="subunit">
    <text evidence="3">Heterooctamer of two A chains, two B chains, two C chains and two D chains.</text>
</comment>
<sequence>MSEPHHPQDIANEKHGYTLKSYIVGFILSLGITFIAFALVAYKMLPSTGLYIAVAILAIIQLFVQLKFFLHMTTNPSGRWDLVSFIFTIFVVLILVGGTLWIMYNLDYNMVH</sequence>
<evidence type="ECO:0000256" key="13">
    <source>
        <dbReference type="ARBA" id="ARBA00030071"/>
    </source>
</evidence>
<dbReference type="GO" id="GO:0009319">
    <property type="term" value="C:cytochrome o ubiquinol oxidase complex"/>
    <property type="evidence" value="ECO:0007669"/>
    <property type="project" value="TreeGrafter"/>
</dbReference>
<dbReference type="Proteomes" id="UP000029558">
    <property type="component" value="Chromosome"/>
</dbReference>
<dbReference type="InterPro" id="IPR005171">
    <property type="entry name" value="Cyt_c_oxidase_su4_prok"/>
</dbReference>
<dbReference type="GO" id="GO:0015078">
    <property type="term" value="F:proton transmembrane transporter activity"/>
    <property type="evidence" value="ECO:0007669"/>
    <property type="project" value="TreeGrafter"/>
</dbReference>
<evidence type="ECO:0000256" key="6">
    <source>
        <dbReference type="ARBA" id="ARBA00022475"/>
    </source>
</evidence>
<evidence type="ECO:0000256" key="14">
    <source>
        <dbReference type="ARBA" id="ARBA00030211"/>
    </source>
</evidence>
<evidence type="ECO:0000256" key="3">
    <source>
        <dbReference type="ARBA" id="ARBA00011700"/>
    </source>
</evidence>
<evidence type="ECO:0000256" key="16">
    <source>
        <dbReference type="ARBA" id="ARBA00032185"/>
    </source>
</evidence>
<dbReference type="Pfam" id="PF03626">
    <property type="entry name" value="COX4_pro"/>
    <property type="match status" value="1"/>
</dbReference>
<dbReference type="GO" id="GO:0015990">
    <property type="term" value="P:electron transport coupled proton transport"/>
    <property type="evidence" value="ECO:0007669"/>
    <property type="project" value="InterPro"/>
</dbReference>
<dbReference type="PANTHER" id="PTHR36835:SF1">
    <property type="entry name" value="CYTOCHROME BO(3) UBIQUINOL OXIDASE SUBUNIT 4"/>
    <property type="match status" value="1"/>
</dbReference>
<evidence type="ECO:0000256" key="15">
    <source>
        <dbReference type="ARBA" id="ARBA00031887"/>
    </source>
</evidence>
<dbReference type="GO" id="GO:0005886">
    <property type="term" value="C:plasma membrane"/>
    <property type="evidence" value="ECO:0007669"/>
    <property type="project" value="UniProtKB-SubCell"/>
</dbReference>
<dbReference type="RefSeq" id="WP_017377182.1">
    <property type="nucleotide sequence ID" value="NZ_CP012508.1"/>
</dbReference>
<organism evidence="17 18">
    <name type="scientific">Piscirickettsia salmonis</name>
    <dbReference type="NCBI Taxonomy" id="1238"/>
    <lineage>
        <taxon>Bacteria</taxon>
        <taxon>Pseudomonadati</taxon>
        <taxon>Pseudomonadota</taxon>
        <taxon>Gammaproteobacteria</taxon>
        <taxon>Thiotrichales</taxon>
        <taxon>Piscirickettsiaceae</taxon>
        <taxon>Piscirickettsia</taxon>
    </lineage>
</organism>
<evidence type="ECO:0000256" key="9">
    <source>
        <dbReference type="ARBA" id="ARBA00022989"/>
    </source>
</evidence>
<evidence type="ECO:0000313" key="18">
    <source>
        <dbReference type="Proteomes" id="UP000029558"/>
    </source>
</evidence>
<keyword evidence="9" id="KW-1133">Transmembrane helix</keyword>
<dbReference type="PANTHER" id="PTHR36835">
    <property type="entry name" value="CYTOCHROME BO(3) UBIQUINOL OXIDASE SUBUNIT 4"/>
    <property type="match status" value="1"/>
</dbReference>
<dbReference type="AlphaFoldDB" id="A0A1L6TBP9"/>
<reference evidence="17 18" key="1">
    <citation type="journal article" date="2014" name="Genome Announc.">
        <title>Comparative Genome Analysis of Two Isolates of the Fish Pathogen Piscirickettsia salmonis from Different Hosts Reveals Major Differences in Virulence-Associated Secretion Systems.</title>
        <authorList>
            <person name="Bohle H."/>
            <person name="Henriquez P."/>
            <person name="Grothusen H."/>
            <person name="Navas E."/>
            <person name="Sandoval A."/>
            <person name="Bustamante F."/>
            <person name="Bustos P."/>
            <person name="Mancilla M."/>
        </authorList>
    </citation>
    <scope>NUCLEOTIDE SEQUENCE [LARGE SCALE GENOMIC DNA]</scope>
    <source>
        <strain evidence="18">B1-32597</strain>
    </source>
</reference>
<comment type="similarity">
    <text evidence="2">Belongs to the cytochrome c oxidase bacterial subunit 4 family.</text>
</comment>
<evidence type="ECO:0000256" key="5">
    <source>
        <dbReference type="ARBA" id="ARBA00022448"/>
    </source>
</evidence>
<dbReference type="InterPro" id="IPR050968">
    <property type="entry name" value="Cytochrome_c_oxidase_bac_sub4"/>
</dbReference>
<evidence type="ECO:0000256" key="2">
    <source>
        <dbReference type="ARBA" id="ARBA00008079"/>
    </source>
</evidence>
<dbReference type="NCBIfam" id="TIGR02847">
    <property type="entry name" value="CyoD"/>
    <property type="match status" value="1"/>
</dbReference>
<gene>
    <name evidence="17" type="ORF">KU39_1466</name>
</gene>